<evidence type="ECO:0000313" key="1">
    <source>
        <dbReference type="EMBL" id="BAX95888.1"/>
    </source>
</evidence>
<accession>A0A1Z4ESE5</accession>
<dbReference type="EMBL" id="AP018165">
    <property type="protein sequence ID" value="BAX95888.1"/>
    <property type="molecule type" value="Genomic_DNA"/>
</dbReference>
<dbReference type="AlphaFoldDB" id="A0A1Z4ESE5"/>
<dbReference type="Proteomes" id="UP000217954">
    <property type="component" value="Chromosome"/>
</dbReference>
<gene>
    <name evidence="1" type="ORF">MSTE_00547</name>
</gene>
<name>A0A1Z4ESE5_9MYCO</name>
<evidence type="ECO:0000313" key="2">
    <source>
        <dbReference type="Proteomes" id="UP000217954"/>
    </source>
</evidence>
<protein>
    <submittedName>
        <fullName evidence="1">Uncharacterized protein</fullName>
    </submittedName>
</protein>
<sequence length="127" mass="13699">MGTTAHFTLRYDRWYLPIATAMGLGPRRTIIRISDGALTVKHGWAFAITIPLTSIRSAVVRPERPLAWGVHPSGTGWLVNGSREGIVDIQYAPPIKPKAPMSFGPVGGLQLSVTDPDGLVSALNRRG</sequence>
<reference evidence="1 2" key="2">
    <citation type="journal article" date="2017" name="Int. J. Syst. Evol. Microbiol.">
        <title>Mycobacterium stephanolepidis sp. nov., a rapidly growing species related to Mycobacterium chelonae, isolated from marine teleost fish, Stephanolepis cirrhifer.</title>
        <authorList>
            <person name="Fukano H."/>
            <person name="Wada S."/>
            <person name="Kurata O."/>
            <person name="Katayama K."/>
            <person name="Fujiwara N."/>
            <person name="Hoshino Y."/>
        </authorList>
    </citation>
    <scope>NUCLEOTIDE SEQUENCE [LARGE SCALE GENOMIC DNA]</scope>
    <source>
        <strain evidence="1 2">NJB0901</strain>
    </source>
</reference>
<dbReference type="KEGG" id="mste:MSTE_00547"/>
<dbReference type="OrthoDB" id="4728888at2"/>
<dbReference type="RefSeq" id="WP_096498791.1">
    <property type="nucleotide sequence ID" value="NZ_AP018165.1"/>
</dbReference>
<organism evidence="1 2">
    <name type="scientific">[Mycobacterium] stephanolepidis</name>
    <dbReference type="NCBI Taxonomy" id="1520670"/>
    <lineage>
        <taxon>Bacteria</taxon>
        <taxon>Bacillati</taxon>
        <taxon>Actinomycetota</taxon>
        <taxon>Actinomycetes</taxon>
        <taxon>Mycobacteriales</taxon>
        <taxon>Mycobacteriaceae</taxon>
        <taxon>Mycobacteroides</taxon>
    </lineage>
</organism>
<proteinExistence type="predicted"/>
<keyword evidence="2" id="KW-1185">Reference proteome</keyword>
<reference evidence="2" key="1">
    <citation type="journal article" date="2017" name="Genome Announc.">
        <title>Complete Genome Sequence of Mycobacterium stephanolepidis.</title>
        <authorList>
            <person name="Fukano H."/>
            <person name="Yoshida M."/>
            <person name="Katayama Y."/>
            <person name="Omatsu T."/>
            <person name="Mizutani T."/>
            <person name="Kurata O."/>
            <person name="Wada S."/>
            <person name="Hoshino Y."/>
        </authorList>
    </citation>
    <scope>NUCLEOTIDE SEQUENCE [LARGE SCALE GENOMIC DNA]</scope>
    <source>
        <strain evidence="2">NJB0901</strain>
    </source>
</reference>